<feature type="transmembrane region" description="Helical" evidence="7">
    <location>
        <begin position="48"/>
        <end position="66"/>
    </location>
</feature>
<feature type="transmembrane region" description="Helical" evidence="7">
    <location>
        <begin position="367"/>
        <end position="384"/>
    </location>
</feature>
<comment type="subcellular location">
    <subcellularLocation>
        <location evidence="1">Cell membrane</location>
        <topology evidence="1">Multi-pass membrane protein</topology>
    </subcellularLocation>
</comment>
<dbReference type="Pfam" id="PF07690">
    <property type="entry name" value="MFS_1"/>
    <property type="match status" value="1"/>
</dbReference>
<dbReference type="EMBL" id="QMDX01000001">
    <property type="protein sequence ID" value="TSD16268.1"/>
    <property type="molecule type" value="Genomic_DNA"/>
</dbReference>
<dbReference type="GO" id="GO:0005886">
    <property type="term" value="C:plasma membrane"/>
    <property type="evidence" value="ECO:0007669"/>
    <property type="project" value="UniProtKB-SubCell"/>
</dbReference>
<gene>
    <name evidence="9" type="ORF">DP107_00355</name>
</gene>
<dbReference type="AlphaFoldDB" id="A0A554NFX5"/>
<keyword evidence="2" id="KW-0813">Transport</keyword>
<feature type="transmembrane region" description="Helical" evidence="7">
    <location>
        <begin position="214"/>
        <end position="234"/>
    </location>
</feature>
<keyword evidence="10" id="KW-1185">Reference proteome</keyword>
<evidence type="ECO:0000256" key="7">
    <source>
        <dbReference type="SAM" id="Phobius"/>
    </source>
</evidence>
<dbReference type="PANTHER" id="PTHR23517:SF2">
    <property type="entry name" value="MULTIDRUG RESISTANCE PROTEIN MDTH"/>
    <property type="match status" value="1"/>
</dbReference>
<dbReference type="PANTHER" id="PTHR23517">
    <property type="entry name" value="RESISTANCE PROTEIN MDTM, PUTATIVE-RELATED-RELATED"/>
    <property type="match status" value="1"/>
</dbReference>
<evidence type="ECO:0000256" key="1">
    <source>
        <dbReference type="ARBA" id="ARBA00004651"/>
    </source>
</evidence>
<evidence type="ECO:0000313" key="10">
    <source>
        <dbReference type="Proteomes" id="UP000319894"/>
    </source>
</evidence>
<dbReference type="Gene3D" id="1.20.1250.20">
    <property type="entry name" value="MFS general substrate transporter like domains"/>
    <property type="match status" value="2"/>
</dbReference>
<dbReference type="InterPro" id="IPR020846">
    <property type="entry name" value="MFS_dom"/>
</dbReference>
<feature type="transmembrane region" description="Helical" evidence="7">
    <location>
        <begin position="246"/>
        <end position="266"/>
    </location>
</feature>
<comment type="caution">
    <text evidence="9">The sequence shown here is derived from an EMBL/GenBank/DDBJ whole genome shotgun (WGS) entry which is preliminary data.</text>
</comment>
<evidence type="ECO:0000256" key="4">
    <source>
        <dbReference type="ARBA" id="ARBA00022692"/>
    </source>
</evidence>
<name>A0A554NFX5_9EURY</name>
<evidence type="ECO:0000256" key="5">
    <source>
        <dbReference type="ARBA" id="ARBA00022989"/>
    </source>
</evidence>
<protein>
    <submittedName>
        <fullName evidence="9">MFS transporter</fullName>
    </submittedName>
</protein>
<dbReference type="InParanoid" id="A0A554NFX5"/>
<dbReference type="InterPro" id="IPR011701">
    <property type="entry name" value="MFS"/>
</dbReference>
<evidence type="ECO:0000313" key="9">
    <source>
        <dbReference type="EMBL" id="TSD16268.1"/>
    </source>
</evidence>
<dbReference type="PROSITE" id="PS00216">
    <property type="entry name" value="SUGAR_TRANSPORT_1"/>
    <property type="match status" value="1"/>
</dbReference>
<feature type="transmembrane region" description="Helical" evidence="7">
    <location>
        <begin position="278"/>
        <end position="301"/>
    </location>
</feature>
<evidence type="ECO:0000256" key="3">
    <source>
        <dbReference type="ARBA" id="ARBA00022475"/>
    </source>
</evidence>
<keyword evidence="4 7" id="KW-0812">Transmembrane</keyword>
<dbReference type="InterPro" id="IPR050171">
    <property type="entry name" value="MFS_Transporters"/>
</dbReference>
<organism evidence="9 10">
    <name type="scientific">Haloglomus irregulare</name>
    <dbReference type="NCBI Taxonomy" id="2234134"/>
    <lineage>
        <taxon>Archaea</taxon>
        <taxon>Methanobacteriati</taxon>
        <taxon>Methanobacteriota</taxon>
        <taxon>Stenosarchaea group</taxon>
        <taxon>Halobacteria</taxon>
        <taxon>Halobacteriales</taxon>
        <taxon>Natronomonadaceae</taxon>
        <taxon>Haloglomus</taxon>
    </lineage>
</organism>
<dbReference type="InterPro" id="IPR005829">
    <property type="entry name" value="Sugar_transporter_CS"/>
</dbReference>
<dbReference type="PROSITE" id="PS50850">
    <property type="entry name" value="MFS"/>
    <property type="match status" value="1"/>
</dbReference>
<keyword evidence="5 7" id="KW-1133">Transmembrane helix</keyword>
<sequence>MGTAMAVYVGREGSPLAVSAVATAYFAGLMLASPVWGAVADVTGRGRAVMIVTGTLATLAAAPLAVADGVWLPVGLRGLYAVFAAGFAPVALAIASERGGESGRGRSLGTFNSARSGGFAGGQFAAGILLGAVARPELYLVVAGLSAVSTVAAAALVDPGPPGGTEGAVVADGGAGPADADDRPTRTELAREVRARLFPAAGDRGHYRTNGLRWLYVALAVRNVTVLGVMALMAPYLVDIVGVAEAVMGALLAVNHGTQVAAMYLLGVAADRVGRKPLIVAGMTGSGAFAVLTAAATVPGATVGVLGVAGPTWLGTGLARVLAAGGALFVLGVSFSAMTTGAVAFIGDVAPAGRESELMGLRSTAKGLGGVVGPTLVGGVATLAGYPAAFALASTLAFAAAGLAGLALVESRPTGASGVPADD</sequence>
<keyword evidence="3" id="KW-1003">Cell membrane</keyword>
<dbReference type="InterPro" id="IPR036259">
    <property type="entry name" value="MFS_trans_sf"/>
</dbReference>
<proteinExistence type="predicted"/>
<feature type="domain" description="Major facilitator superfamily (MFS) profile" evidence="8">
    <location>
        <begin position="1"/>
        <end position="412"/>
    </location>
</feature>
<keyword evidence="6 7" id="KW-0472">Membrane</keyword>
<feature type="transmembrane region" description="Helical" evidence="7">
    <location>
        <begin position="78"/>
        <end position="95"/>
    </location>
</feature>
<evidence type="ECO:0000256" key="2">
    <source>
        <dbReference type="ARBA" id="ARBA00022448"/>
    </source>
</evidence>
<accession>A0A554NFX5</accession>
<feature type="transmembrane region" description="Helical" evidence="7">
    <location>
        <begin position="321"/>
        <end position="346"/>
    </location>
</feature>
<evidence type="ECO:0000256" key="6">
    <source>
        <dbReference type="ARBA" id="ARBA00023136"/>
    </source>
</evidence>
<feature type="transmembrane region" description="Helical" evidence="7">
    <location>
        <begin position="16"/>
        <end position="36"/>
    </location>
</feature>
<dbReference type="GO" id="GO:0022857">
    <property type="term" value="F:transmembrane transporter activity"/>
    <property type="evidence" value="ECO:0007669"/>
    <property type="project" value="InterPro"/>
</dbReference>
<evidence type="ECO:0000259" key="8">
    <source>
        <dbReference type="PROSITE" id="PS50850"/>
    </source>
</evidence>
<reference evidence="9 10" key="1">
    <citation type="submission" date="2018-06" db="EMBL/GenBank/DDBJ databases">
        <title>Natronomonas sp. F16-60 a new haloarchaeon isolated from a solar saltern of Isla Cristina, Huelva, Spain.</title>
        <authorList>
            <person name="Duran-Viseras A."/>
            <person name="Sanchez-Porro C."/>
            <person name="Ventosa A."/>
        </authorList>
    </citation>
    <scope>NUCLEOTIDE SEQUENCE [LARGE SCALE GENOMIC DNA]</scope>
    <source>
        <strain evidence="9 10">F16-60</strain>
    </source>
</reference>
<dbReference type="Proteomes" id="UP000319894">
    <property type="component" value="Unassembled WGS sequence"/>
</dbReference>
<dbReference type="SUPFAM" id="SSF103473">
    <property type="entry name" value="MFS general substrate transporter"/>
    <property type="match status" value="1"/>
</dbReference>